<evidence type="ECO:0000256" key="3">
    <source>
        <dbReference type="SAM" id="SignalP"/>
    </source>
</evidence>
<feature type="compositionally biased region" description="Pro residues" evidence="2">
    <location>
        <begin position="537"/>
        <end position="547"/>
    </location>
</feature>
<protein>
    <recommendedName>
        <fullName evidence="4">Trichome birefringence-like C-terminal domain-containing protein</fullName>
    </recommendedName>
</protein>
<feature type="signal peptide" evidence="3">
    <location>
        <begin position="1"/>
        <end position="28"/>
    </location>
</feature>
<evidence type="ECO:0000313" key="5">
    <source>
        <dbReference type="EMBL" id="KAK3288536.1"/>
    </source>
</evidence>
<feature type="domain" description="Trichome birefringence-like C-terminal" evidence="4">
    <location>
        <begin position="145"/>
        <end position="209"/>
    </location>
</feature>
<organism evidence="5 6">
    <name type="scientific">Cymbomonas tetramitiformis</name>
    <dbReference type="NCBI Taxonomy" id="36881"/>
    <lineage>
        <taxon>Eukaryota</taxon>
        <taxon>Viridiplantae</taxon>
        <taxon>Chlorophyta</taxon>
        <taxon>Pyramimonadophyceae</taxon>
        <taxon>Pyramimonadales</taxon>
        <taxon>Pyramimonadaceae</taxon>
        <taxon>Cymbomonas</taxon>
    </lineage>
</organism>
<dbReference type="EMBL" id="LGRX02000444">
    <property type="protein sequence ID" value="KAK3288536.1"/>
    <property type="molecule type" value="Genomic_DNA"/>
</dbReference>
<comment type="similarity">
    <text evidence="1">Belongs to the PC-esterase family. TBL subfamily.</text>
</comment>
<feature type="compositionally biased region" description="Polar residues" evidence="2">
    <location>
        <begin position="487"/>
        <end position="497"/>
    </location>
</feature>
<accession>A0AAE0H2B2</accession>
<reference evidence="5 6" key="1">
    <citation type="journal article" date="2015" name="Genome Biol. Evol.">
        <title>Comparative Genomics of a Bacterivorous Green Alga Reveals Evolutionary Causalities and Consequences of Phago-Mixotrophic Mode of Nutrition.</title>
        <authorList>
            <person name="Burns J.A."/>
            <person name="Paasch A."/>
            <person name="Narechania A."/>
            <person name="Kim E."/>
        </authorList>
    </citation>
    <scope>NUCLEOTIDE SEQUENCE [LARGE SCALE GENOMIC DNA]</scope>
    <source>
        <strain evidence="5 6">PLY_AMNH</strain>
    </source>
</reference>
<dbReference type="PANTHER" id="PTHR32285:SF61">
    <property type="entry name" value="OS06G0272800 PROTEIN"/>
    <property type="match status" value="1"/>
</dbReference>
<dbReference type="InterPro" id="IPR026057">
    <property type="entry name" value="TBL_C"/>
</dbReference>
<evidence type="ECO:0000259" key="4">
    <source>
        <dbReference type="Pfam" id="PF13839"/>
    </source>
</evidence>
<evidence type="ECO:0000256" key="1">
    <source>
        <dbReference type="ARBA" id="ARBA00007727"/>
    </source>
</evidence>
<name>A0AAE0H2B2_9CHLO</name>
<evidence type="ECO:0000256" key="2">
    <source>
        <dbReference type="SAM" id="MobiDB-lite"/>
    </source>
</evidence>
<feature type="chain" id="PRO_5042276185" description="Trichome birefringence-like C-terminal domain-containing protein" evidence="3">
    <location>
        <begin position="29"/>
        <end position="596"/>
    </location>
</feature>
<evidence type="ECO:0000313" key="6">
    <source>
        <dbReference type="Proteomes" id="UP001190700"/>
    </source>
</evidence>
<sequence>MLQVMRDNQLLTLTFLICFIELGQITDAGSPDYDPRGSSSSAPKRNSRALLVDLEGLELVEAPAYPSPPLPPFNVTELPPPPPLPPQPLGSCLLHPDGFTGTWQEHQPRELLQCPYHTHWACPAWGARSGIFSMFFEPYGCDLESLDPERFIKQMRGRTLFLAGDELSGSSMLSLVCTFSRHFRTPRAIKKLASTGFEVMRCPSSGLVISSRPIPESAPRNHAGDGALQVPQEMTHAGDAPLWWLHGNESLYEDVATISAQHEPGYWRAPLSDEENTCYQIGVLPDVFRVCGIHMLAAKDRYPGTDEMATLLKNAAARGVLVFNLGAYFSYDVAGGAARGPNSSRANNHTSDGRWPVRRESVTNRTCQEILNETAPGSHEAMPGVNAVNEAVNPVVEAAGLPVLRIWWPSLHRGADHPGDRGSSTLDDTNEVPLYDCLHLCEPSPTLQLWNQMLYNHISLYPLQEIPPGAPAPSWLLEDKQLMAQQHSALQAIQQRTAMAEAEAHSKSSAPRKGQSGSRLEGFHGRGVEVPEEDAEPSPPNLPPAPSSPVLRERRSGRPVGLSLAAMSRTSKHQEETHGAYWHPDRYAHGVRKKGG</sequence>
<comment type="caution">
    <text evidence="5">The sequence shown here is derived from an EMBL/GenBank/DDBJ whole genome shotgun (WGS) entry which is preliminary data.</text>
</comment>
<dbReference type="Pfam" id="PF13839">
    <property type="entry name" value="PC-Esterase"/>
    <property type="match status" value="1"/>
</dbReference>
<dbReference type="GO" id="GO:0016413">
    <property type="term" value="F:O-acetyltransferase activity"/>
    <property type="evidence" value="ECO:0007669"/>
    <property type="project" value="InterPro"/>
</dbReference>
<dbReference type="PANTHER" id="PTHR32285">
    <property type="entry name" value="PROTEIN TRICHOME BIREFRINGENCE-LIKE 9-RELATED"/>
    <property type="match status" value="1"/>
</dbReference>
<gene>
    <name evidence="5" type="ORF">CYMTET_3993</name>
</gene>
<dbReference type="Proteomes" id="UP001190700">
    <property type="component" value="Unassembled WGS sequence"/>
</dbReference>
<proteinExistence type="inferred from homology"/>
<keyword evidence="6" id="KW-1185">Reference proteome</keyword>
<feature type="compositionally biased region" description="Basic and acidic residues" evidence="2">
    <location>
        <begin position="572"/>
        <end position="588"/>
    </location>
</feature>
<dbReference type="AlphaFoldDB" id="A0AAE0H2B2"/>
<keyword evidence="3" id="KW-0732">Signal</keyword>
<dbReference type="InterPro" id="IPR029962">
    <property type="entry name" value="TBL"/>
</dbReference>
<dbReference type="GO" id="GO:0005794">
    <property type="term" value="C:Golgi apparatus"/>
    <property type="evidence" value="ECO:0007669"/>
    <property type="project" value="TreeGrafter"/>
</dbReference>
<feature type="region of interest" description="Disordered" evidence="2">
    <location>
        <begin position="487"/>
        <end position="596"/>
    </location>
</feature>